<keyword evidence="3" id="KW-1185">Reference proteome</keyword>
<dbReference type="RefSeq" id="WP_009195076.1">
    <property type="nucleotide sequence ID" value="NZ_AODQ01000032.1"/>
</dbReference>
<sequence>MPASANDSRTKNFLLITYYWPPSGGVGVQRWLQLSKYLPGAGWKPVVLTPENPAFGLQDPSLLQAVPPDLEVIRLPITEPYHLLNRITGKKSDDLAKNVLMDKEAPSLGAKALRWLRGNLLIPDPRVFWVRAASRFALDVLEKNDIQAIITTGPPHSMHLIGQAIKKKTGLPWLADFRDPWSQWEILHRMHPSALALQLHRRLERQVVQQADLVLTASEAIGQSLPAAGTPIQTLTNGIDPQALAAAPPQLSPREGAFILQYAGLLNDRRNPEWLWEGLEQLCQANPLFHQRLELRLAGQVGKGVLASIGRHPLLAQKLLLQGYVPQQQVAALLAEASLLLLLIDNEAAASLIIPAKLFEYLGARKPILYIGDPLNDAGRILQQEGAGRGYAFSDSEGPTKYVQQIFRQQMEGGIPPLNTPLQPYLRSTQARQLAAWMDALLPEPQAD</sequence>
<dbReference type="eggNOG" id="COG0438">
    <property type="taxonomic scope" value="Bacteria"/>
</dbReference>
<dbReference type="Gene3D" id="3.40.50.2000">
    <property type="entry name" value="Glycogen Phosphorylase B"/>
    <property type="match status" value="2"/>
</dbReference>
<dbReference type="STRING" id="1279009.ADICEAN_01679"/>
<gene>
    <name evidence="2" type="ORF">ADICEAN_01679</name>
</gene>
<dbReference type="OrthoDB" id="9794575at2"/>
<evidence type="ECO:0000313" key="2">
    <source>
        <dbReference type="EMBL" id="EMR03201.1"/>
    </source>
</evidence>
<dbReference type="InterPro" id="IPR028098">
    <property type="entry name" value="Glyco_trans_4-like_N"/>
</dbReference>
<dbReference type="SUPFAM" id="SSF53756">
    <property type="entry name" value="UDP-Glycosyltransferase/glycogen phosphorylase"/>
    <property type="match status" value="1"/>
</dbReference>
<organism evidence="2 3">
    <name type="scientific">Cesiribacter andamanensis AMV16</name>
    <dbReference type="NCBI Taxonomy" id="1279009"/>
    <lineage>
        <taxon>Bacteria</taxon>
        <taxon>Pseudomonadati</taxon>
        <taxon>Bacteroidota</taxon>
        <taxon>Cytophagia</taxon>
        <taxon>Cytophagales</taxon>
        <taxon>Cesiribacteraceae</taxon>
        <taxon>Cesiribacter</taxon>
    </lineage>
</organism>
<dbReference type="GO" id="GO:0016757">
    <property type="term" value="F:glycosyltransferase activity"/>
    <property type="evidence" value="ECO:0007669"/>
    <property type="project" value="UniProtKB-ARBA"/>
</dbReference>
<evidence type="ECO:0000313" key="3">
    <source>
        <dbReference type="Proteomes" id="UP000011910"/>
    </source>
</evidence>
<accession>M7N7J3</accession>
<name>M7N7J3_9BACT</name>
<dbReference type="EMBL" id="AODQ01000032">
    <property type="protein sequence ID" value="EMR03201.1"/>
    <property type="molecule type" value="Genomic_DNA"/>
</dbReference>
<dbReference type="PATRIC" id="fig|1279009.4.peg.1703"/>
<protein>
    <recommendedName>
        <fullName evidence="1">Glycosyltransferase subfamily 4-like N-terminal domain-containing protein</fullName>
    </recommendedName>
</protein>
<dbReference type="Proteomes" id="UP000011910">
    <property type="component" value="Unassembled WGS sequence"/>
</dbReference>
<evidence type="ECO:0000259" key="1">
    <source>
        <dbReference type="Pfam" id="PF13579"/>
    </source>
</evidence>
<dbReference type="AlphaFoldDB" id="M7N7J3"/>
<reference evidence="2 3" key="1">
    <citation type="journal article" date="2013" name="Genome Announc.">
        <title>Draft Genome Sequence of Cesiribacter andamanensis Strain AMV16T, Isolated from a Soil Sample from a Mud Volcano in the Andaman Islands, India.</title>
        <authorList>
            <person name="Shivaji S."/>
            <person name="Ara S."/>
            <person name="Begum Z."/>
            <person name="Srinivas T.N."/>
            <person name="Singh A."/>
            <person name="Kumar Pinnaka A."/>
        </authorList>
    </citation>
    <scope>NUCLEOTIDE SEQUENCE [LARGE SCALE GENOMIC DNA]</scope>
    <source>
        <strain evidence="2 3">AMV16</strain>
    </source>
</reference>
<dbReference type="Pfam" id="PF13579">
    <property type="entry name" value="Glyco_trans_4_4"/>
    <property type="match status" value="1"/>
</dbReference>
<proteinExistence type="predicted"/>
<feature type="domain" description="Glycosyltransferase subfamily 4-like N-terminal" evidence="1">
    <location>
        <begin position="29"/>
        <end position="231"/>
    </location>
</feature>
<comment type="caution">
    <text evidence="2">The sequence shown here is derived from an EMBL/GenBank/DDBJ whole genome shotgun (WGS) entry which is preliminary data.</text>
</comment>